<name>A0AAD2Q4U8_9AGAR</name>
<gene>
    <name evidence="1" type="ORF">MYCIT1_LOCUS24575</name>
</gene>
<dbReference type="EMBL" id="CAVNYO010000406">
    <property type="protein sequence ID" value="CAK5276383.1"/>
    <property type="molecule type" value="Genomic_DNA"/>
</dbReference>
<evidence type="ECO:0000313" key="1">
    <source>
        <dbReference type="EMBL" id="CAK5276383.1"/>
    </source>
</evidence>
<keyword evidence="2" id="KW-1185">Reference proteome</keyword>
<reference evidence="1" key="1">
    <citation type="submission" date="2023-11" db="EMBL/GenBank/DDBJ databases">
        <authorList>
            <person name="De Vega J J."/>
            <person name="De Vega J J."/>
        </authorList>
    </citation>
    <scope>NUCLEOTIDE SEQUENCE</scope>
</reference>
<feature type="non-terminal residue" evidence="1">
    <location>
        <position position="264"/>
    </location>
</feature>
<dbReference type="AlphaFoldDB" id="A0AAD2Q4U8"/>
<accession>A0AAD2Q4U8</accession>
<dbReference type="Proteomes" id="UP001295794">
    <property type="component" value="Unassembled WGS sequence"/>
</dbReference>
<evidence type="ECO:0000313" key="2">
    <source>
        <dbReference type="Proteomes" id="UP001295794"/>
    </source>
</evidence>
<comment type="caution">
    <text evidence="1">The sequence shown here is derived from an EMBL/GenBank/DDBJ whole genome shotgun (WGS) entry which is preliminary data.</text>
</comment>
<organism evidence="1 2">
    <name type="scientific">Mycena citricolor</name>
    <dbReference type="NCBI Taxonomy" id="2018698"/>
    <lineage>
        <taxon>Eukaryota</taxon>
        <taxon>Fungi</taxon>
        <taxon>Dikarya</taxon>
        <taxon>Basidiomycota</taxon>
        <taxon>Agaricomycotina</taxon>
        <taxon>Agaricomycetes</taxon>
        <taxon>Agaricomycetidae</taxon>
        <taxon>Agaricales</taxon>
        <taxon>Marasmiineae</taxon>
        <taxon>Mycenaceae</taxon>
        <taxon>Mycena</taxon>
    </lineage>
</organism>
<protein>
    <submittedName>
        <fullName evidence="1">Uncharacterized protein</fullName>
    </submittedName>
</protein>
<proteinExistence type="predicted"/>
<sequence length="264" mass="29907">RSDTKHDPTLLSSDVESPQTRSCARWKRLDSRLCNRTSHRPPLNSWIPVGPSLLPKFPGRQVDAIELVQVLLFSIRIHDAVRWLHTVTIALSLPAIHSFPLQMPATKRSTRVHAIRYKRLTPSSLTRAHHPRRDDPHRHPRRCVPLRWLVAVKDDRLLAARLPVTRSNVHSWVLHWAEGVIQKKESRAAQGADQGLEDEVGADGHRAVHVLENRMEHAEGGDRDGGGTTLFYRAAALSQHDTWVYSDLACTRPARSRSRRTSLG</sequence>